<evidence type="ECO:0000313" key="1">
    <source>
        <dbReference type="EMBL" id="KAG5397921.1"/>
    </source>
</evidence>
<dbReference type="Proteomes" id="UP000823674">
    <property type="component" value="Chromosome A05"/>
</dbReference>
<evidence type="ECO:0000313" key="2">
    <source>
        <dbReference type="Proteomes" id="UP000823674"/>
    </source>
</evidence>
<organism evidence="1 2">
    <name type="scientific">Brassica rapa subsp. trilocularis</name>
    <dbReference type="NCBI Taxonomy" id="1813537"/>
    <lineage>
        <taxon>Eukaryota</taxon>
        <taxon>Viridiplantae</taxon>
        <taxon>Streptophyta</taxon>
        <taxon>Embryophyta</taxon>
        <taxon>Tracheophyta</taxon>
        <taxon>Spermatophyta</taxon>
        <taxon>Magnoliopsida</taxon>
        <taxon>eudicotyledons</taxon>
        <taxon>Gunneridae</taxon>
        <taxon>Pentapetalae</taxon>
        <taxon>rosids</taxon>
        <taxon>malvids</taxon>
        <taxon>Brassicales</taxon>
        <taxon>Brassicaceae</taxon>
        <taxon>Brassiceae</taxon>
        <taxon>Brassica</taxon>
    </lineage>
</organism>
<protein>
    <submittedName>
        <fullName evidence="1">Uncharacterized protein</fullName>
    </submittedName>
</protein>
<name>A0ABQ7MGP5_BRACM</name>
<reference evidence="1 2" key="1">
    <citation type="submission" date="2021-03" db="EMBL/GenBank/DDBJ databases">
        <authorList>
            <person name="King G.J."/>
            <person name="Bancroft I."/>
            <person name="Baten A."/>
            <person name="Bloomfield J."/>
            <person name="Borpatragohain P."/>
            <person name="He Z."/>
            <person name="Irish N."/>
            <person name="Irwin J."/>
            <person name="Liu K."/>
            <person name="Mauleon R.P."/>
            <person name="Moore J."/>
            <person name="Morris R."/>
            <person name="Ostergaard L."/>
            <person name="Wang B."/>
            <person name="Wells R."/>
        </authorList>
    </citation>
    <scope>NUCLEOTIDE SEQUENCE [LARGE SCALE GENOMIC DNA]</scope>
    <source>
        <strain evidence="1">R-o-18</strain>
        <tissue evidence="1">Leaf</tissue>
    </source>
</reference>
<proteinExistence type="predicted"/>
<gene>
    <name evidence="1" type="primary">A05p035220.1_BraROA</name>
    <name evidence="1" type="ORF">IGI04_019735</name>
</gene>
<sequence>MGRQSSAHLYERRHRRSVVLSRAIESIFCRIFLGTSKAVGAVVSRFESAFLSGSLWCLALVLDYFGFLWSEPVSLLS</sequence>
<dbReference type="EMBL" id="JADBGQ010000005">
    <property type="protein sequence ID" value="KAG5397921.1"/>
    <property type="molecule type" value="Genomic_DNA"/>
</dbReference>
<accession>A0ABQ7MGP5</accession>
<keyword evidence="2" id="KW-1185">Reference proteome</keyword>
<comment type="caution">
    <text evidence="1">The sequence shown here is derived from an EMBL/GenBank/DDBJ whole genome shotgun (WGS) entry which is preliminary data.</text>
</comment>